<dbReference type="InterPro" id="IPR052077">
    <property type="entry name" value="CcrZ_PhaseVar_Mediator"/>
</dbReference>
<reference evidence="3" key="1">
    <citation type="submission" date="2017-09" db="EMBL/GenBank/DDBJ databases">
        <authorList>
            <person name="Varghese N."/>
            <person name="Submissions S."/>
        </authorList>
    </citation>
    <scope>NUCLEOTIDE SEQUENCE [LARGE SCALE GENOMIC DNA]</scope>
    <source>
        <strain evidence="3">CGMCC 1.12461</strain>
    </source>
</reference>
<dbReference type="InterPro" id="IPR002575">
    <property type="entry name" value="Aminoglycoside_PTrfase"/>
</dbReference>
<dbReference type="OrthoDB" id="179763at2"/>
<proteinExistence type="predicted"/>
<evidence type="ECO:0000313" key="2">
    <source>
        <dbReference type="EMBL" id="SNY56863.1"/>
    </source>
</evidence>
<name>A0A285J9W9_9GAMM</name>
<organism evidence="2 3">
    <name type="scientific">Arsukibacterium tuosuense</name>
    <dbReference type="NCBI Taxonomy" id="1323745"/>
    <lineage>
        <taxon>Bacteria</taxon>
        <taxon>Pseudomonadati</taxon>
        <taxon>Pseudomonadota</taxon>
        <taxon>Gammaproteobacteria</taxon>
        <taxon>Chromatiales</taxon>
        <taxon>Chromatiaceae</taxon>
        <taxon>Arsukibacterium</taxon>
    </lineage>
</organism>
<sequence length="299" mass="32919">MAGNLSAAAAISGAGQIAALCRHLEFFAGHPPLSIAPLSNGAFNLNYRVETCRGLYAVRRYPVSSSGVCRQQELRCQHAAAVAGIAPAPLCLNNHLQVLISEFIEGGGAFTFTEQKIPLLACTLAKLHQLPTQTPLLQPVAYLYQLAQHAENSFIAADDMLFKRLIAIAEKYQLLATDWVLCHLDLHAGNILWKDDALWLLDFEYAQLADSCLDLAAISLNFQLSDEAEQLLLAAYRQHRAASTVTVKQLKANLSLAKVVFSGFCWLWYMSLQESLAACRGQALHWQQQLMQQLALQTP</sequence>
<dbReference type="EMBL" id="OBEB01000007">
    <property type="protein sequence ID" value="SNY56863.1"/>
    <property type="molecule type" value="Genomic_DNA"/>
</dbReference>
<evidence type="ECO:0000259" key="1">
    <source>
        <dbReference type="Pfam" id="PF01636"/>
    </source>
</evidence>
<dbReference type="AlphaFoldDB" id="A0A285J9W9"/>
<protein>
    <submittedName>
        <fullName evidence="2">Thiamine kinase</fullName>
    </submittedName>
</protein>
<evidence type="ECO:0000313" key="3">
    <source>
        <dbReference type="Proteomes" id="UP000219353"/>
    </source>
</evidence>
<dbReference type="Proteomes" id="UP000219353">
    <property type="component" value="Unassembled WGS sequence"/>
</dbReference>
<feature type="domain" description="Aminoglycoside phosphotransferase" evidence="1">
    <location>
        <begin position="35"/>
        <end position="238"/>
    </location>
</feature>
<dbReference type="Pfam" id="PF01636">
    <property type="entry name" value="APH"/>
    <property type="match status" value="1"/>
</dbReference>
<gene>
    <name evidence="2" type="ORF">SAMN06297280_3151</name>
</gene>
<dbReference type="PANTHER" id="PTHR40086">
    <property type="entry name" value="PHOSPHOTRANSFERASE YTMP-RELATED"/>
    <property type="match status" value="1"/>
</dbReference>
<dbReference type="Gene3D" id="3.90.1200.10">
    <property type="match status" value="1"/>
</dbReference>
<dbReference type="InterPro" id="IPR011009">
    <property type="entry name" value="Kinase-like_dom_sf"/>
</dbReference>
<dbReference type="PANTHER" id="PTHR40086:SF1">
    <property type="entry name" value="CELL CYCLE REGULATOR CCRZ"/>
    <property type="match status" value="1"/>
</dbReference>
<dbReference type="RefSeq" id="WP_097112353.1">
    <property type="nucleotide sequence ID" value="NZ_OBEB01000007.1"/>
</dbReference>
<dbReference type="GO" id="GO:0016301">
    <property type="term" value="F:kinase activity"/>
    <property type="evidence" value="ECO:0007669"/>
    <property type="project" value="UniProtKB-KW"/>
</dbReference>
<accession>A0A285J9W9</accession>
<dbReference type="Gene3D" id="3.30.200.20">
    <property type="entry name" value="Phosphorylase Kinase, domain 1"/>
    <property type="match status" value="1"/>
</dbReference>
<keyword evidence="2" id="KW-0418">Kinase</keyword>
<dbReference type="SUPFAM" id="SSF56112">
    <property type="entry name" value="Protein kinase-like (PK-like)"/>
    <property type="match status" value="1"/>
</dbReference>
<keyword evidence="3" id="KW-1185">Reference proteome</keyword>
<keyword evidence="2" id="KW-0808">Transferase</keyword>